<dbReference type="InterPro" id="IPR011650">
    <property type="entry name" value="Peptidase_M20_dimer"/>
</dbReference>
<reference evidence="4 5" key="1">
    <citation type="journal article" date="2012" name="Proc. Natl. Acad. Sci. U.S.A.">
        <title>Comparative genomics of Ceriporiopsis subvermispora and Phanerochaete chrysosporium provide insight into selective ligninolysis.</title>
        <authorList>
            <person name="Fernandez-Fueyo E."/>
            <person name="Ruiz-Duenas F.J."/>
            <person name="Ferreira P."/>
            <person name="Floudas D."/>
            <person name="Hibbett D.S."/>
            <person name="Canessa P."/>
            <person name="Larrondo L.F."/>
            <person name="James T.Y."/>
            <person name="Seelenfreund D."/>
            <person name="Lobos S."/>
            <person name="Polanco R."/>
            <person name="Tello M."/>
            <person name="Honda Y."/>
            <person name="Watanabe T."/>
            <person name="Watanabe T."/>
            <person name="Ryu J.S."/>
            <person name="Kubicek C.P."/>
            <person name="Schmoll M."/>
            <person name="Gaskell J."/>
            <person name="Hammel K.E."/>
            <person name="St John F.J."/>
            <person name="Vanden Wymelenberg A."/>
            <person name="Sabat G."/>
            <person name="Splinter BonDurant S."/>
            <person name="Syed K."/>
            <person name="Yadav J.S."/>
            <person name="Doddapaneni H."/>
            <person name="Subramanian V."/>
            <person name="Lavin J.L."/>
            <person name="Oguiza J.A."/>
            <person name="Perez G."/>
            <person name="Pisabarro A.G."/>
            <person name="Ramirez L."/>
            <person name="Santoyo F."/>
            <person name="Master E."/>
            <person name="Coutinho P.M."/>
            <person name="Henrissat B."/>
            <person name="Lombard V."/>
            <person name="Magnuson J.K."/>
            <person name="Kuees U."/>
            <person name="Hori C."/>
            <person name="Igarashi K."/>
            <person name="Samejima M."/>
            <person name="Held B.W."/>
            <person name="Barry K.W."/>
            <person name="LaButti K.M."/>
            <person name="Lapidus A."/>
            <person name="Lindquist E.A."/>
            <person name="Lucas S.M."/>
            <person name="Riley R."/>
            <person name="Salamov A.A."/>
            <person name="Hoffmeister D."/>
            <person name="Schwenk D."/>
            <person name="Hadar Y."/>
            <person name="Yarden O."/>
            <person name="de Vries R.P."/>
            <person name="Wiebenga A."/>
            <person name="Stenlid J."/>
            <person name="Eastwood D."/>
            <person name="Grigoriev I.V."/>
            <person name="Berka R.M."/>
            <person name="Blanchette R.A."/>
            <person name="Kersten P."/>
            <person name="Martinez A.T."/>
            <person name="Vicuna R."/>
            <person name="Cullen D."/>
        </authorList>
    </citation>
    <scope>NUCLEOTIDE SEQUENCE [LARGE SCALE GENOMIC DNA]</scope>
    <source>
        <strain evidence="4 5">B</strain>
    </source>
</reference>
<dbReference type="AlphaFoldDB" id="M2RKG2"/>
<sequence length="535" mass="58264">MAHFEMEVGCFSSLFCGLQRKRDTTSHISDASESHAPSTSDRKARRVPEEIRPQEIVPGDVPKVNAEILAGPSQHADSEPPAYTHLNNCVYCDIGDNNTYRPASDKPPAYTAPPADELYRPEVLTTIEESLEQLAPALRKLSLDISTHPELGFEERFAHDLLTNFMAKHGFAVTPHYRGLSTAWRAAYTHVPKRERAADDSSERPHRVIGVNAEMDALPGIGHGCGHNLIAMAGVGTAVAIKAALQAHDVQGTVVLLGTPAEEGGGGKQILLDNGAYDEMDACIMCHPTDGPDNSTWVAPSLASQPIDVEFFGHGSHASSAPWNARNALDAAFLAYSSVSVLRQQILPSHRVHGIVTGRDWSPNVIPDYAKMRWIVRAPSWSELNVLRGRVMKCFEAAAHATACELKVRTGIGYYDVRENDVLGQEYIDVTQGRWGMSAWPSGEMRASTDFGNVSYALPAIHPLFSIPTEPNGSNHTAEFAESARQPEAHDAALKVSKGLAAVGFRFLDDERFARAVDDAFEDELRASGKAKPEM</sequence>
<feature type="region of interest" description="Disordered" evidence="2">
    <location>
        <begin position="25"/>
        <end position="49"/>
    </location>
</feature>
<dbReference type="InterPro" id="IPR002933">
    <property type="entry name" value="Peptidase_M20"/>
</dbReference>
<proteinExistence type="inferred from homology"/>
<evidence type="ECO:0000313" key="5">
    <source>
        <dbReference type="Proteomes" id="UP000016930"/>
    </source>
</evidence>
<accession>M2RKG2</accession>
<protein>
    <recommendedName>
        <fullName evidence="3">Peptidase M20 dimerisation domain-containing protein</fullName>
    </recommendedName>
</protein>
<dbReference type="OrthoDB" id="6119954at2759"/>
<dbReference type="Proteomes" id="UP000016930">
    <property type="component" value="Unassembled WGS sequence"/>
</dbReference>
<dbReference type="SUPFAM" id="SSF55031">
    <property type="entry name" value="Bacterial exopeptidase dimerisation domain"/>
    <property type="match status" value="1"/>
</dbReference>
<dbReference type="STRING" id="914234.M2RKG2"/>
<dbReference type="SUPFAM" id="SSF53187">
    <property type="entry name" value="Zn-dependent exopeptidases"/>
    <property type="match status" value="1"/>
</dbReference>
<dbReference type="CDD" id="cd05672">
    <property type="entry name" value="M20_ACY1L2-like"/>
    <property type="match status" value="1"/>
</dbReference>
<evidence type="ECO:0000259" key="3">
    <source>
        <dbReference type="Pfam" id="PF07687"/>
    </source>
</evidence>
<gene>
    <name evidence="4" type="ORF">CERSUDRAFT_112965</name>
</gene>
<dbReference type="PANTHER" id="PTHR30575:SF0">
    <property type="entry name" value="XAA-ARG DIPEPTIDASE"/>
    <property type="match status" value="1"/>
</dbReference>
<evidence type="ECO:0000256" key="1">
    <source>
        <dbReference type="ARBA" id="ARBA00006247"/>
    </source>
</evidence>
<dbReference type="InterPro" id="IPR017439">
    <property type="entry name" value="Amidohydrolase"/>
</dbReference>
<comment type="similarity">
    <text evidence="1">Belongs to the peptidase M20A family.</text>
</comment>
<dbReference type="Gene3D" id="3.30.70.360">
    <property type="match status" value="1"/>
</dbReference>
<dbReference type="PANTHER" id="PTHR30575">
    <property type="entry name" value="PEPTIDASE M20"/>
    <property type="match status" value="1"/>
</dbReference>
<dbReference type="Pfam" id="PF01546">
    <property type="entry name" value="Peptidase_M20"/>
    <property type="match status" value="1"/>
</dbReference>
<dbReference type="FunFam" id="3.30.70.360:FF:000004">
    <property type="entry name" value="Peptidase M20 domain-containing protein 2"/>
    <property type="match status" value="1"/>
</dbReference>
<dbReference type="Pfam" id="PF07687">
    <property type="entry name" value="M20_dimer"/>
    <property type="match status" value="1"/>
</dbReference>
<organism evidence="4 5">
    <name type="scientific">Ceriporiopsis subvermispora (strain B)</name>
    <name type="common">White-rot fungus</name>
    <name type="synonym">Gelatoporia subvermispora</name>
    <dbReference type="NCBI Taxonomy" id="914234"/>
    <lineage>
        <taxon>Eukaryota</taxon>
        <taxon>Fungi</taxon>
        <taxon>Dikarya</taxon>
        <taxon>Basidiomycota</taxon>
        <taxon>Agaricomycotina</taxon>
        <taxon>Agaricomycetes</taxon>
        <taxon>Polyporales</taxon>
        <taxon>Gelatoporiaceae</taxon>
        <taxon>Gelatoporia</taxon>
    </lineage>
</organism>
<feature type="compositionally biased region" description="Basic and acidic residues" evidence="2">
    <location>
        <begin position="40"/>
        <end position="49"/>
    </location>
</feature>
<name>M2RKG2_CERS8</name>
<dbReference type="EMBL" id="KB445794">
    <property type="protein sequence ID" value="EMD39321.1"/>
    <property type="molecule type" value="Genomic_DNA"/>
</dbReference>
<dbReference type="InterPro" id="IPR036264">
    <property type="entry name" value="Bact_exopeptidase_dim_dom"/>
</dbReference>
<feature type="domain" description="Peptidase M20 dimerisation" evidence="3">
    <location>
        <begin position="309"/>
        <end position="399"/>
    </location>
</feature>
<dbReference type="Gene3D" id="3.40.630.10">
    <property type="entry name" value="Zn peptidases"/>
    <property type="match status" value="1"/>
</dbReference>
<evidence type="ECO:0000313" key="4">
    <source>
        <dbReference type="EMBL" id="EMD39321.1"/>
    </source>
</evidence>
<dbReference type="NCBIfam" id="TIGR01891">
    <property type="entry name" value="amidohydrolases"/>
    <property type="match status" value="1"/>
</dbReference>
<dbReference type="InterPro" id="IPR052030">
    <property type="entry name" value="Peptidase_M20/M20A_hydrolases"/>
</dbReference>
<dbReference type="GO" id="GO:0016805">
    <property type="term" value="F:dipeptidase activity"/>
    <property type="evidence" value="ECO:0007669"/>
    <property type="project" value="TreeGrafter"/>
</dbReference>
<keyword evidence="5" id="KW-1185">Reference proteome</keyword>
<evidence type="ECO:0000256" key="2">
    <source>
        <dbReference type="SAM" id="MobiDB-lite"/>
    </source>
</evidence>
<dbReference type="HOGENOM" id="CLU_031812_1_1_1"/>